<dbReference type="InterPro" id="IPR050492">
    <property type="entry name" value="Bact_metal-bind_prot9"/>
</dbReference>
<accession>A0ABR9DSP4</accession>
<feature type="region of interest" description="Disordered" evidence="4">
    <location>
        <begin position="127"/>
        <end position="184"/>
    </location>
</feature>
<dbReference type="RefSeq" id="WP_192281256.1">
    <property type="nucleotide sequence ID" value="NZ_JACZDF010000007.1"/>
</dbReference>
<feature type="chain" id="PRO_5046815321" evidence="5">
    <location>
        <begin position="35"/>
        <end position="356"/>
    </location>
</feature>
<keyword evidence="3 5" id="KW-0732">Signal</keyword>
<dbReference type="PANTHER" id="PTHR42953:SF3">
    <property type="entry name" value="HIGH-AFFINITY ZINC UPTAKE SYSTEM PROTEIN ZNUA"/>
    <property type="match status" value="1"/>
</dbReference>
<dbReference type="Gene3D" id="3.40.50.1980">
    <property type="entry name" value="Nitrogenase molybdenum iron protein domain"/>
    <property type="match status" value="3"/>
</dbReference>
<evidence type="ECO:0000256" key="4">
    <source>
        <dbReference type="SAM" id="MobiDB-lite"/>
    </source>
</evidence>
<evidence type="ECO:0000313" key="6">
    <source>
        <dbReference type="EMBL" id="MBD9700142.1"/>
    </source>
</evidence>
<evidence type="ECO:0000256" key="3">
    <source>
        <dbReference type="ARBA" id="ARBA00022729"/>
    </source>
</evidence>
<feature type="signal peptide" evidence="5">
    <location>
        <begin position="1"/>
        <end position="34"/>
    </location>
</feature>
<dbReference type="SUPFAM" id="SSF53807">
    <property type="entry name" value="Helical backbone' metal receptor"/>
    <property type="match status" value="1"/>
</dbReference>
<name>A0ABR9DSP4_9MICO</name>
<dbReference type="EMBL" id="JACZDF010000007">
    <property type="protein sequence ID" value="MBD9700142.1"/>
    <property type="molecule type" value="Genomic_DNA"/>
</dbReference>
<protein>
    <submittedName>
        <fullName evidence="6">Zinc ABC transporter substrate-binding protein</fullName>
    </submittedName>
</protein>
<proteinExistence type="inferred from homology"/>
<reference evidence="6 7" key="1">
    <citation type="submission" date="2020-09" db="EMBL/GenBank/DDBJ databases">
        <title>Flavimobilis rhizosphaerae sp. nov., isolated from rhizosphere soil of Spartina alterniflora.</title>
        <authorList>
            <person name="Hanqin C."/>
        </authorList>
    </citation>
    <scope>NUCLEOTIDE SEQUENCE [LARGE SCALE GENOMIC DNA]</scope>
    <source>
        <strain evidence="6 7">GY 10621</strain>
    </source>
</reference>
<dbReference type="Proteomes" id="UP000642107">
    <property type="component" value="Unassembled WGS sequence"/>
</dbReference>
<evidence type="ECO:0000313" key="7">
    <source>
        <dbReference type="Proteomes" id="UP000642107"/>
    </source>
</evidence>
<dbReference type="InterPro" id="IPR006127">
    <property type="entry name" value="ZnuA-like"/>
</dbReference>
<comment type="caution">
    <text evidence="6">The sequence shown here is derived from an EMBL/GenBank/DDBJ whole genome shotgun (WGS) entry which is preliminary data.</text>
</comment>
<dbReference type="PANTHER" id="PTHR42953">
    <property type="entry name" value="HIGH-AFFINITY ZINC UPTAKE SYSTEM PROTEIN ZNUA-RELATED"/>
    <property type="match status" value="1"/>
</dbReference>
<evidence type="ECO:0000256" key="2">
    <source>
        <dbReference type="ARBA" id="ARBA00022448"/>
    </source>
</evidence>
<keyword evidence="2" id="KW-0813">Transport</keyword>
<feature type="compositionally biased region" description="Basic and acidic residues" evidence="4">
    <location>
        <begin position="132"/>
        <end position="183"/>
    </location>
</feature>
<keyword evidence="7" id="KW-1185">Reference proteome</keyword>
<gene>
    <name evidence="6" type="ORF">IGS67_11670</name>
</gene>
<dbReference type="Pfam" id="PF01297">
    <property type="entry name" value="ZnuA"/>
    <property type="match status" value="1"/>
</dbReference>
<sequence length="356" mass="37371">MHPSAPPRRTHRTARTAGALAALLTLTACGTAASDDGSLEVLASFYPLQFVTEQVGGDRVTVTNLTPLGGEPHDLELSPAAIGHLNRADLVVVQSGFQPAVDQAVLEGHPARTLDATAVLEAAPAAEPALPPHDDDHVDAHDEHEHEHEHEHDEQAHDEHDHDHDAGLDAGHAADDGHDHGGVDPHFWLDPTRLALLAPAVAESLAAADPAGADEYRSRADTLVDELTSLDAAFTAGLASCTHRTLVTSHAAFGHLGQRYDLDQVSVAGLDPDTEPSPRRIREVADVVREAGVPTIFFESAATAKVAEVLAEDAGVTTAALSPLESLTREQAAAGDDYLTIMTANLAALRTGLDCA</sequence>
<evidence type="ECO:0000256" key="5">
    <source>
        <dbReference type="SAM" id="SignalP"/>
    </source>
</evidence>
<organism evidence="6 7">
    <name type="scientific">Flavimobilis rhizosphaerae</name>
    <dbReference type="NCBI Taxonomy" id="2775421"/>
    <lineage>
        <taxon>Bacteria</taxon>
        <taxon>Bacillati</taxon>
        <taxon>Actinomycetota</taxon>
        <taxon>Actinomycetes</taxon>
        <taxon>Micrococcales</taxon>
        <taxon>Jonesiaceae</taxon>
        <taxon>Flavimobilis</taxon>
    </lineage>
</organism>
<evidence type="ECO:0000256" key="1">
    <source>
        <dbReference type="ARBA" id="ARBA00011028"/>
    </source>
</evidence>
<comment type="similarity">
    <text evidence="1">Belongs to the bacterial solute-binding protein 9 family.</text>
</comment>